<keyword evidence="6" id="KW-0346">Stress response</keyword>
<evidence type="ECO:0000256" key="3">
    <source>
        <dbReference type="ARBA" id="ARBA00023242"/>
    </source>
</evidence>
<dbReference type="OrthoDB" id="60033at2759"/>
<evidence type="ECO:0000256" key="2">
    <source>
        <dbReference type="ARBA" id="ARBA00023125"/>
    </source>
</evidence>
<comment type="similarity">
    <text evidence="4">Belongs to the HSF family.</text>
</comment>
<dbReference type="Proteomes" id="UP000014978">
    <property type="component" value="Unassembled WGS sequence"/>
</dbReference>
<dbReference type="GO" id="GO:0003700">
    <property type="term" value="F:DNA-binding transcription factor activity"/>
    <property type="evidence" value="ECO:0007669"/>
    <property type="project" value="InterPro"/>
</dbReference>
<comment type="caution">
    <text evidence="6">The sequence shown here is derived from an EMBL/GenBank/DDBJ whole genome shotgun (WGS) entry which is preliminary data.</text>
</comment>
<dbReference type="InParanoid" id="S7XVD5"/>
<evidence type="ECO:0000259" key="5">
    <source>
        <dbReference type="SMART" id="SM00415"/>
    </source>
</evidence>
<dbReference type="SUPFAM" id="SSF46785">
    <property type="entry name" value="Winged helix' DNA-binding domain"/>
    <property type="match status" value="1"/>
</dbReference>
<dbReference type="PANTHER" id="PTHR10015:SF206">
    <property type="entry name" value="HSF-TYPE DNA-BINDING DOMAIN-CONTAINING PROTEIN"/>
    <property type="match status" value="1"/>
</dbReference>
<dbReference type="SMART" id="SM00415">
    <property type="entry name" value="HSF"/>
    <property type="match status" value="1"/>
</dbReference>
<dbReference type="OMA" id="LMRWCDE"/>
<comment type="subcellular location">
    <subcellularLocation>
        <location evidence="1">Nucleus</location>
    </subcellularLocation>
</comment>
<keyword evidence="2 6" id="KW-0238">DNA-binding</keyword>
<proteinExistence type="inferred from homology"/>
<sequence length="224" mass="26524">MSPKRISLDETPKFITKLYDILMSDAVNDIKWSESSESFIIPDKEKFVKNSLKALSKTNDYSSFVRQLNNYNFSKIKNENHFEEYAHPLFKKNRFYQLNQIQRSREINNKPTEVNKLKEEVFHLREDINFINQANYELSKEVHVLRDKIETQQKNVDTLIQLFSKAFQFTINNEATKLALEDNVVETKSNKNEDNPENKTSDSPCLDFTYYYQNKNNDDIPPPF</sequence>
<dbReference type="GO" id="GO:0043565">
    <property type="term" value="F:sequence-specific DNA binding"/>
    <property type="evidence" value="ECO:0007669"/>
    <property type="project" value="InterPro"/>
</dbReference>
<dbReference type="Pfam" id="PF00447">
    <property type="entry name" value="HSF_DNA-bind"/>
    <property type="match status" value="1"/>
</dbReference>
<dbReference type="InterPro" id="IPR036390">
    <property type="entry name" value="WH_DNA-bd_sf"/>
</dbReference>
<dbReference type="VEuPathDB" id="MicrosporidiaDB:SLOPH_314"/>
<reference evidence="7" key="1">
    <citation type="journal article" date="2013" name="PLoS Genet.">
        <title>The genome of Spraguea lophii and the basis of host-microsporidian interactions.</title>
        <authorList>
            <person name="Campbell S.E."/>
            <person name="Williams T.A."/>
            <person name="Yousuf A."/>
            <person name="Soanes D.M."/>
            <person name="Paszkiewicz K.H."/>
            <person name="Williams B.A.P."/>
        </authorList>
    </citation>
    <scope>NUCLEOTIDE SEQUENCE [LARGE SCALE GENOMIC DNA]</scope>
    <source>
        <strain evidence="7">42_110</strain>
    </source>
</reference>
<dbReference type="InterPro" id="IPR000232">
    <property type="entry name" value="HSF_DNA-bd"/>
</dbReference>
<dbReference type="AlphaFoldDB" id="S7XVD5"/>
<dbReference type="Gene3D" id="1.10.10.10">
    <property type="entry name" value="Winged helix-like DNA-binding domain superfamily/Winged helix DNA-binding domain"/>
    <property type="match status" value="1"/>
</dbReference>
<keyword evidence="3" id="KW-0539">Nucleus</keyword>
<dbReference type="STRING" id="1358809.S7XVD5"/>
<evidence type="ECO:0000313" key="6">
    <source>
        <dbReference type="EMBL" id="EPR79843.1"/>
    </source>
</evidence>
<dbReference type="PANTHER" id="PTHR10015">
    <property type="entry name" value="HEAT SHOCK TRANSCRIPTION FACTOR"/>
    <property type="match status" value="1"/>
</dbReference>
<evidence type="ECO:0000256" key="4">
    <source>
        <dbReference type="RuleBase" id="RU004020"/>
    </source>
</evidence>
<keyword evidence="7" id="KW-1185">Reference proteome</keyword>
<gene>
    <name evidence="6" type="ORF">SLOPH_314</name>
</gene>
<dbReference type="HOGENOM" id="CLU_030308_8_1_1"/>
<organism evidence="6 7">
    <name type="scientific">Spraguea lophii (strain 42_110)</name>
    <name type="common">Microsporidian parasite</name>
    <dbReference type="NCBI Taxonomy" id="1358809"/>
    <lineage>
        <taxon>Eukaryota</taxon>
        <taxon>Fungi</taxon>
        <taxon>Fungi incertae sedis</taxon>
        <taxon>Microsporidia</taxon>
        <taxon>Spragueidae</taxon>
        <taxon>Spraguea</taxon>
    </lineage>
</organism>
<name>S7XVD5_SPRLO</name>
<evidence type="ECO:0000256" key="1">
    <source>
        <dbReference type="ARBA" id="ARBA00004123"/>
    </source>
</evidence>
<evidence type="ECO:0000313" key="7">
    <source>
        <dbReference type="Proteomes" id="UP000014978"/>
    </source>
</evidence>
<feature type="domain" description="HSF-type DNA-binding" evidence="5">
    <location>
        <begin position="10"/>
        <end position="104"/>
    </location>
</feature>
<dbReference type="EMBL" id="ATCN01000090">
    <property type="protein sequence ID" value="EPR79843.1"/>
    <property type="molecule type" value="Genomic_DNA"/>
</dbReference>
<dbReference type="InterPro" id="IPR036388">
    <property type="entry name" value="WH-like_DNA-bd_sf"/>
</dbReference>
<accession>S7XVD5</accession>
<protein>
    <submittedName>
        <fullName evidence="6">DNA-binding heat shock factor</fullName>
    </submittedName>
</protein>
<dbReference type="GO" id="GO:0005634">
    <property type="term" value="C:nucleus"/>
    <property type="evidence" value="ECO:0007669"/>
    <property type="project" value="UniProtKB-SubCell"/>
</dbReference>